<organism evidence="8">
    <name type="scientific">Tetraselmis chuii</name>
    <dbReference type="NCBI Taxonomy" id="63592"/>
    <lineage>
        <taxon>Eukaryota</taxon>
        <taxon>Viridiplantae</taxon>
        <taxon>Chlorophyta</taxon>
        <taxon>core chlorophytes</taxon>
        <taxon>Chlorodendrophyceae</taxon>
        <taxon>Chlorodendrales</taxon>
        <taxon>Chlorodendraceae</taxon>
        <taxon>Tetraselmis</taxon>
    </lineage>
</organism>
<dbReference type="GO" id="GO:1904158">
    <property type="term" value="P:axonemal central apparatus assembly"/>
    <property type="evidence" value="ECO:0007669"/>
    <property type="project" value="TreeGrafter"/>
</dbReference>
<feature type="compositionally biased region" description="Basic and acidic residues" evidence="6">
    <location>
        <begin position="211"/>
        <end position="248"/>
    </location>
</feature>
<gene>
    <name evidence="8" type="ORF">TCHU04912_LOCUS22190</name>
</gene>
<dbReference type="EMBL" id="HBGG01042932">
    <property type="protein sequence ID" value="CAD9229372.1"/>
    <property type="molecule type" value="Transcribed_RNA"/>
</dbReference>
<evidence type="ECO:0000256" key="1">
    <source>
        <dbReference type="ARBA" id="ARBA00004138"/>
    </source>
</evidence>
<keyword evidence="5" id="KW-0966">Cell projection</keyword>
<dbReference type="Gene3D" id="2.60.40.10">
    <property type="entry name" value="Immunoglobulins"/>
    <property type="match status" value="8"/>
</dbReference>
<evidence type="ECO:0000256" key="4">
    <source>
        <dbReference type="ARBA" id="ARBA00023069"/>
    </source>
</evidence>
<protein>
    <recommendedName>
        <fullName evidence="7">HYDIN/VesB/CFA65-like Ig-like domain-containing protein</fullName>
    </recommendedName>
</protein>
<evidence type="ECO:0000256" key="3">
    <source>
        <dbReference type="ARBA" id="ARBA00022490"/>
    </source>
</evidence>
<dbReference type="Pfam" id="PF22544">
    <property type="entry name" value="HYDIN_VesB_CFA65-like_Ig"/>
    <property type="match status" value="2"/>
</dbReference>
<evidence type="ECO:0000256" key="6">
    <source>
        <dbReference type="SAM" id="MobiDB-lite"/>
    </source>
</evidence>
<evidence type="ECO:0000256" key="5">
    <source>
        <dbReference type="ARBA" id="ARBA00023273"/>
    </source>
</evidence>
<accession>A0A7S1XCM8</accession>
<evidence type="ECO:0000256" key="2">
    <source>
        <dbReference type="ARBA" id="ARBA00004496"/>
    </source>
</evidence>
<keyword evidence="4" id="KW-0969">Cilium</keyword>
<dbReference type="GO" id="GO:0005930">
    <property type="term" value="C:axoneme"/>
    <property type="evidence" value="ECO:0007669"/>
    <property type="project" value="TreeGrafter"/>
</dbReference>
<feature type="region of interest" description="Disordered" evidence="6">
    <location>
        <begin position="407"/>
        <end position="426"/>
    </location>
</feature>
<dbReference type="PANTHER" id="PTHR23053">
    <property type="entry name" value="DLEC1 DELETED IN LUNG AND ESOPHAGEAL CANCER 1"/>
    <property type="match status" value="1"/>
</dbReference>
<comment type="subcellular location">
    <subcellularLocation>
        <location evidence="1">Cell projection</location>
        <location evidence="1">Cilium</location>
    </subcellularLocation>
    <subcellularLocation>
        <location evidence="2">Cytoplasm</location>
    </subcellularLocation>
</comment>
<dbReference type="PANTHER" id="PTHR23053:SF0">
    <property type="entry name" value="HYDROCEPHALUS-INDUCING PROTEIN HOMOLOG"/>
    <property type="match status" value="1"/>
</dbReference>
<evidence type="ECO:0000313" key="8">
    <source>
        <dbReference type="EMBL" id="CAD9229372.1"/>
    </source>
</evidence>
<feature type="domain" description="HYDIN/VesB/CFA65-like Ig-like" evidence="7">
    <location>
        <begin position="977"/>
        <end position="1073"/>
    </location>
</feature>
<proteinExistence type="predicted"/>
<dbReference type="InterPro" id="IPR013783">
    <property type="entry name" value="Ig-like_fold"/>
</dbReference>
<dbReference type="InterPro" id="IPR033305">
    <property type="entry name" value="Hydin-like"/>
</dbReference>
<keyword evidence="3" id="KW-0963">Cytoplasm</keyword>
<dbReference type="InterPro" id="IPR053879">
    <property type="entry name" value="HYDIN_VesB_CFA65-like_Ig"/>
</dbReference>
<sequence>MLLKNNGIIVASGRLDFTSHKAFRVDGGSRVFTLEPHKAEAFTVVYHPREVGEAEHSIRLKVQQNPFENYQVRLSGEAYMEDVVYEGLPGDAEDELRFSDGPLGVPRSVAFTLRNLSDKHYHFEWPAELEGISISPQFGHLHAGASKDMVVTFHTDDAVAHDAAEFPVDVTPITYPGDPVDWDDRQMVMVMPGDAPPPPPVSRAIGGGVKGGKDKGGKAGKEKGGKGDKEKATKKGGKGVKESPRSADDGEPTAAIAPEPECEADGAASKAIPLRLFAVADMAKPECDDSAINFRPTMMFQTRAFTFPLRNTSTAQMDFKWAVCTLDGEPEADSIYEVRPEGGVVEAGGSVDVTVRFKPVEVVDARRLLIASIPHMPEGAQALSRPLNGRILRPWCHFEMPESDYLSSGRRNPDMKGPEGDLGPLDPATRVVEYESLGTKVRNTKRFFVLNPTSMSYEFFWGPQKVEGGKAAPVGPFRCLTPRGVCQSGKRYEMAFEYTPEDDEVTEGFWEFRIPDQGITVPFLMVGHVKEPRVALDRPGVHFGKVLVGTNITETMHLTNSENIPFSFAFDKSTYEASRERIESTGAAPVVQFSPADGTVMANSSLPIQVSYRPALEKLTNYNVVMTVRKKPTRLALNVKGEGYLIHEVVTVDTSEGGAVELDPAVPNSVDFGQVIINQRVVKNVSIVNSGEISYDFEWRVGENPKVSIKPEVGTVPKGERVVCELVYHSHGTDVMDHYPVSLKILNGNKYALRLSGVAHRPKLNFSFVSHDFGPTFLAEPGLDPSQVVLLARNDDVQEVSFDCMFEGTDAFTLACSPTVLTPGESKTMAVQFHPSTAGKYAEVASFEVNGLYSINVSLTGEGVPMKVEVAPPSGPVCNFGSAKQGSAVSRTVHLRNASKVPARLSLAPMAEVLERYNVEAVPAGELLIKPRETAQLALYFRPQTRTRPFSEDFNVTVAGAARQLFRIQGACLGTELTFATDSIPFPPVVHGSRAVKRLQVENTGDVGTKFTWDTKKFGPNFSIFPAEGFLAPSQDTRLEVTFHPGRVDSDMRVERIRCKVEGGEDRFLTLTGSCVEQDGDATEVRFECAVRASVKQTVSIHNTSTTLAWQLQPVFRHDAWSGSEFLSVPPGKKADYTITFHPVSMSSAESPTEGSLFFPLPDGSGLLYKLVGVAGPPAPEGELALDVTAKSRFSGVLPVHNWLPQPQRFKVTIDKGGGDPATTLSGAEHIDVPNLSEREYRYAFYAFKEGVTEATVTFTNEVTGEYLFYKLAFKAGPPGLRGSLSLGCAVRQVTSQMIRLENPLETGVTMSGKSSDAQLSVPGSVEVPAGGSRTVEVSYRPLLVGERTASVAFECAELGLFQYEVALQGVPTGPETGLAFGVPLGSSEVQSFRFRHWLPDKADYACKFRNGGANGCFTVQSTAAAPPAEGAEGVEVEVSVTFEPTTISENFSDLLIVEHAAGGRYECPVKGRAEGPRPQGPVEIAGSSASVSHKNVFLQDATFHFSCDNPAFTVKPSELIKSKQSVNVNIAFKEQPGLPRTGKLTIACPDQTPSPWVYYLRA</sequence>
<dbReference type="GO" id="GO:0003341">
    <property type="term" value="P:cilium movement"/>
    <property type="evidence" value="ECO:0007669"/>
    <property type="project" value="TreeGrafter"/>
</dbReference>
<feature type="region of interest" description="Disordered" evidence="6">
    <location>
        <begin position="192"/>
        <end position="264"/>
    </location>
</feature>
<feature type="domain" description="HYDIN/VesB/CFA65-like Ig-like" evidence="7">
    <location>
        <begin position="762"/>
        <end position="859"/>
    </location>
</feature>
<name>A0A7S1XCM8_9CHLO</name>
<reference evidence="8" key="1">
    <citation type="submission" date="2021-01" db="EMBL/GenBank/DDBJ databases">
        <authorList>
            <person name="Corre E."/>
            <person name="Pelletier E."/>
            <person name="Niang G."/>
            <person name="Scheremetjew M."/>
            <person name="Finn R."/>
            <person name="Kale V."/>
            <person name="Holt S."/>
            <person name="Cochrane G."/>
            <person name="Meng A."/>
            <person name="Brown T."/>
            <person name="Cohen L."/>
        </authorList>
    </citation>
    <scope>NUCLEOTIDE SEQUENCE</scope>
    <source>
        <strain evidence="8">PLY429</strain>
    </source>
</reference>
<evidence type="ECO:0000259" key="7">
    <source>
        <dbReference type="Pfam" id="PF22544"/>
    </source>
</evidence>